<dbReference type="Proteomes" id="UP000830671">
    <property type="component" value="Chromosome 4"/>
</dbReference>
<sequence>MHDFVSFPLLLPILHDEMEITSEIKTSGASTRQSTRLPWCSLNSADEPTNGIRPFEDSDGRKGPWHLLRALGTSAAVGQGLRRRNIANRRPISPRGGGLIGAPAGVRAYRIFAESNASPQFPRAFIEAFQQLFVIARGRPPPTKRAS</sequence>
<proteinExistence type="predicted"/>
<reference evidence="1" key="1">
    <citation type="journal article" date="2021" name="Mol. Plant Microbe Interact.">
        <title>Complete Genome Sequence of the Plant-Pathogenic Fungus Colletotrichum lupini.</title>
        <authorList>
            <person name="Baroncelli R."/>
            <person name="Pensec F."/>
            <person name="Da Lio D."/>
            <person name="Boufleur T."/>
            <person name="Vicente I."/>
            <person name="Sarrocco S."/>
            <person name="Picot A."/>
            <person name="Baraldi E."/>
            <person name="Sukno S."/>
            <person name="Thon M."/>
            <person name="Le Floch G."/>
        </authorList>
    </citation>
    <scope>NUCLEOTIDE SEQUENCE</scope>
    <source>
        <strain evidence="1">IMI 504893</strain>
    </source>
</reference>
<keyword evidence="2" id="KW-1185">Reference proteome</keyword>
<dbReference type="AlphaFoldDB" id="A0A9Q8SQQ3"/>
<dbReference type="GeneID" id="73341194"/>
<dbReference type="EMBL" id="CP019476">
    <property type="protein sequence ID" value="UQC81703.1"/>
    <property type="molecule type" value="Genomic_DNA"/>
</dbReference>
<evidence type="ECO:0000313" key="1">
    <source>
        <dbReference type="EMBL" id="UQC81703.1"/>
    </source>
</evidence>
<organism evidence="1 2">
    <name type="scientific">Colletotrichum lupini</name>
    <dbReference type="NCBI Taxonomy" id="145971"/>
    <lineage>
        <taxon>Eukaryota</taxon>
        <taxon>Fungi</taxon>
        <taxon>Dikarya</taxon>
        <taxon>Ascomycota</taxon>
        <taxon>Pezizomycotina</taxon>
        <taxon>Sordariomycetes</taxon>
        <taxon>Hypocreomycetidae</taxon>
        <taxon>Glomerellales</taxon>
        <taxon>Glomerellaceae</taxon>
        <taxon>Colletotrichum</taxon>
        <taxon>Colletotrichum acutatum species complex</taxon>
    </lineage>
</organism>
<gene>
    <name evidence="1" type="ORF">CLUP02_07189</name>
</gene>
<protein>
    <submittedName>
        <fullName evidence="1">Uncharacterized protein</fullName>
    </submittedName>
</protein>
<dbReference type="RefSeq" id="XP_049143327.1">
    <property type="nucleotide sequence ID" value="XM_049286184.1"/>
</dbReference>
<evidence type="ECO:0000313" key="2">
    <source>
        <dbReference type="Proteomes" id="UP000830671"/>
    </source>
</evidence>
<dbReference type="KEGG" id="clup:CLUP02_07189"/>
<name>A0A9Q8SQQ3_9PEZI</name>
<accession>A0A9Q8SQQ3</accession>